<proteinExistence type="predicted"/>
<evidence type="ECO:0000313" key="2">
    <source>
        <dbReference type="EMBL" id="KAK8846186.1"/>
    </source>
</evidence>
<reference evidence="2 3" key="1">
    <citation type="submission" date="2024-04" db="EMBL/GenBank/DDBJ databases">
        <title>Tritrichomonas musculus Genome.</title>
        <authorList>
            <person name="Alves-Ferreira E."/>
            <person name="Grigg M."/>
            <person name="Lorenzi H."/>
            <person name="Galac M."/>
        </authorList>
    </citation>
    <scope>NUCLEOTIDE SEQUENCE [LARGE SCALE GENOMIC DNA]</scope>
    <source>
        <strain evidence="2 3">EAF2021</strain>
    </source>
</reference>
<dbReference type="EMBL" id="JAPFFF010000029">
    <property type="protein sequence ID" value="KAK8846186.1"/>
    <property type="molecule type" value="Genomic_DNA"/>
</dbReference>
<keyword evidence="3" id="KW-1185">Reference proteome</keyword>
<gene>
    <name evidence="2" type="ORF">M9Y10_020192</name>
</gene>
<sequence length="346" mass="39876">MAESSHFLHSKRNILLTLAIVLISILLFYIFFLAKVFIRRTDPLPYIWPSDHNFTIHQYIKTYPSRNVLLISGPYKTGKSALLINLTNELRQKGELVFHFDFKKIRSEHDANGFCQLAILEALMFYNNSHIYRLISPIDFQNSYSVDIFFDSLENLHITTPVVIVRGINQLKKYAPQIFEAAYSRLKRRDQYQDNVPVIIETRNSLYRTQYLPSFFKILEIDEIEDPYSSLGSGLHAFSSSELKKIKSAIGFHGGPIDSIFEGVRKSNNIDEAISQEVERINKTVSKYRVDAPIIQKICDSKEKPIQIGKGDLDDIVPLLQKGLVYITDDYKLKASNHAVWKSLCY</sequence>
<evidence type="ECO:0000313" key="3">
    <source>
        <dbReference type="Proteomes" id="UP001470230"/>
    </source>
</evidence>
<dbReference type="Proteomes" id="UP001470230">
    <property type="component" value="Unassembled WGS sequence"/>
</dbReference>
<dbReference type="Gene3D" id="3.40.50.300">
    <property type="entry name" value="P-loop containing nucleotide triphosphate hydrolases"/>
    <property type="match status" value="1"/>
</dbReference>
<name>A0ABR2HFH0_9EUKA</name>
<keyword evidence="1" id="KW-0812">Transmembrane</keyword>
<feature type="transmembrane region" description="Helical" evidence="1">
    <location>
        <begin position="14"/>
        <end position="34"/>
    </location>
</feature>
<organism evidence="2 3">
    <name type="scientific">Tritrichomonas musculus</name>
    <dbReference type="NCBI Taxonomy" id="1915356"/>
    <lineage>
        <taxon>Eukaryota</taxon>
        <taxon>Metamonada</taxon>
        <taxon>Parabasalia</taxon>
        <taxon>Tritrichomonadida</taxon>
        <taxon>Tritrichomonadidae</taxon>
        <taxon>Tritrichomonas</taxon>
    </lineage>
</organism>
<accession>A0ABR2HFH0</accession>
<dbReference type="SUPFAM" id="SSF52540">
    <property type="entry name" value="P-loop containing nucleoside triphosphate hydrolases"/>
    <property type="match status" value="1"/>
</dbReference>
<keyword evidence="1" id="KW-0472">Membrane</keyword>
<comment type="caution">
    <text evidence="2">The sequence shown here is derived from an EMBL/GenBank/DDBJ whole genome shotgun (WGS) entry which is preliminary data.</text>
</comment>
<protein>
    <submittedName>
        <fullName evidence="2">Uncharacterized protein</fullName>
    </submittedName>
</protein>
<evidence type="ECO:0000256" key="1">
    <source>
        <dbReference type="SAM" id="Phobius"/>
    </source>
</evidence>
<keyword evidence="1" id="KW-1133">Transmembrane helix</keyword>
<dbReference type="InterPro" id="IPR027417">
    <property type="entry name" value="P-loop_NTPase"/>
</dbReference>